<dbReference type="PANTHER" id="PTHR23259:SF70">
    <property type="entry name" value="ACCESSORY GLAND PROTEIN ACP62F-RELATED"/>
    <property type="match status" value="1"/>
</dbReference>
<dbReference type="CDD" id="cd19941">
    <property type="entry name" value="TIL"/>
    <property type="match status" value="1"/>
</dbReference>
<dbReference type="InterPro" id="IPR036084">
    <property type="entry name" value="Ser_inhib-like_sf"/>
</dbReference>
<feature type="domain" description="TIL" evidence="4">
    <location>
        <begin position="53"/>
        <end position="107"/>
    </location>
</feature>
<feature type="transmembrane region" description="Helical" evidence="3">
    <location>
        <begin position="21"/>
        <end position="43"/>
    </location>
</feature>
<proteinExistence type="predicted"/>
<dbReference type="SUPFAM" id="SSF57567">
    <property type="entry name" value="Serine protease inhibitors"/>
    <property type="match status" value="1"/>
</dbReference>
<dbReference type="Proteomes" id="UP000682892">
    <property type="component" value="Unassembled WGS sequence"/>
</dbReference>
<sequence>MQLPICAIKVTRPHPNGQKHFKMNPATIIIVLAISSVAISVYVPCKELPVCLDPNTEFRLCGDECPRTCENLDPKPPCTQVCARGCYCKKGFVRDNISGLCVLPCDCPKPTPKPPCGCPKTPGPCGCRA</sequence>
<dbReference type="AlphaFoldDB" id="Q17PL2"/>
<dbReference type="EMBL" id="CH477191">
    <property type="protein sequence ID" value="EAT48605.1"/>
    <property type="molecule type" value="Genomic_DNA"/>
</dbReference>
<dbReference type="OMA" id="CKELPVC"/>
<reference evidence="5" key="1">
    <citation type="submission" date="2005-10" db="EMBL/GenBank/DDBJ databases">
        <authorList>
            <person name="Loftus B.J."/>
            <person name="Nene V.M."/>
            <person name="Hannick L.I."/>
            <person name="Bidwell S."/>
            <person name="Haas B."/>
            <person name="Amedeo P."/>
            <person name="Orvis J."/>
            <person name="Wortman J.R."/>
            <person name="White O.R."/>
            <person name="Salzberg S."/>
            <person name="Shumway M."/>
            <person name="Koo H."/>
            <person name="Zhao Y."/>
            <person name="Holmes M."/>
            <person name="Miller J."/>
            <person name="Schatz M."/>
            <person name="Pop M."/>
            <person name="Pai G."/>
            <person name="Utterback T."/>
            <person name="Rogers Y.-H."/>
            <person name="Kravitz S."/>
            <person name="Fraser C.M."/>
        </authorList>
    </citation>
    <scope>NUCLEOTIDE SEQUENCE</scope>
    <source>
        <strain evidence="5">Liverpool</strain>
    </source>
</reference>
<evidence type="ECO:0000313" key="6">
    <source>
        <dbReference type="Proteomes" id="UP000682892"/>
    </source>
</evidence>
<keyword evidence="2" id="KW-1015">Disulfide bond</keyword>
<evidence type="ECO:0000256" key="2">
    <source>
        <dbReference type="ARBA" id="ARBA00023157"/>
    </source>
</evidence>
<dbReference type="InterPro" id="IPR002919">
    <property type="entry name" value="TIL_dom"/>
</dbReference>
<evidence type="ECO:0000256" key="3">
    <source>
        <dbReference type="SAM" id="Phobius"/>
    </source>
</evidence>
<dbReference type="HOGENOM" id="CLU_1950553_0_0_1"/>
<dbReference type="PaxDb" id="7159-AAEL000375-PA"/>
<gene>
    <name evidence="5" type="ORF">AaeL_AAEL000375</name>
</gene>
<accession>Q17PL2</accession>
<dbReference type="PANTHER" id="PTHR23259">
    <property type="entry name" value="RIDDLE"/>
    <property type="match status" value="1"/>
</dbReference>
<evidence type="ECO:0000259" key="4">
    <source>
        <dbReference type="Pfam" id="PF01826"/>
    </source>
</evidence>
<dbReference type="Gene3D" id="2.10.25.10">
    <property type="entry name" value="Laminin"/>
    <property type="match status" value="1"/>
</dbReference>
<evidence type="ECO:0000313" key="5">
    <source>
        <dbReference type="EMBL" id="EAT48605.1"/>
    </source>
</evidence>
<dbReference type="InterPro" id="IPR051368">
    <property type="entry name" value="SerProtInhib-TIL_Domain"/>
</dbReference>
<dbReference type="Pfam" id="PF01826">
    <property type="entry name" value="TIL"/>
    <property type="match status" value="1"/>
</dbReference>
<keyword evidence="1" id="KW-0646">Protease inhibitor</keyword>
<keyword evidence="3" id="KW-0812">Transmembrane</keyword>
<reference evidence="5" key="2">
    <citation type="journal article" date="2007" name="Science">
        <title>Genome sequence of Aedes aegypti, a major arbovirus vector.</title>
        <authorList>
            <person name="Nene V."/>
            <person name="Wortman J.R."/>
            <person name="Lawson D."/>
            <person name="Haas B."/>
            <person name="Kodira C."/>
            <person name="Tu Z.J."/>
            <person name="Loftus B."/>
            <person name="Xi Z."/>
            <person name="Megy K."/>
            <person name="Grabherr M."/>
            <person name="Ren Q."/>
            <person name="Zdobnov E.M."/>
            <person name="Lobo N.F."/>
            <person name="Campbell K.S."/>
            <person name="Brown S.E."/>
            <person name="Bonaldo M.F."/>
            <person name="Zhu J."/>
            <person name="Sinkins S.P."/>
            <person name="Hogenkamp D.G."/>
            <person name="Amedeo P."/>
            <person name="Arensburger P."/>
            <person name="Atkinson P.W."/>
            <person name="Bidwell S."/>
            <person name="Biedler J."/>
            <person name="Birney E."/>
            <person name="Bruggner R.V."/>
            <person name="Costas J."/>
            <person name="Coy M.R."/>
            <person name="Crabtree J."/>
            <person name="Crawford M."/>
            <person name="Debruyn B."/>
            <person name="Decaprio D."/>
            <person name="Eiglmeier K."/>
            <person name="Eisenstadt E."/>
            <person name="El-Dorry H."/>
            <person name="Gelbart W.M."/>
            <person name="Gomes S.L."/>
            <person name="Hammond M."/>
            <person name="Hannick L.I."/>
            <person name="Hogan J.R."/>
            <person name="Holmes M.H."/>
            <person name="Jaffe D."/>
            <person name="Johnston J.S."/>
            <person name="Kennedy R.C."/>
            <person name="Koo H."/>
            <person name="Kravitz S."/>
            <person name="Kriventseva E.V."/>
            <person name="Kulp D."/>
            <person name="Labutti K."/>
            <person name="Lee E."/>
            <person name="Li S."/>
            <person name="Lovin D.D."/>
            <person name="Mao C."/>
            <person name="Mauceli E."/>
            <person name="Menck C.F."/>
            <person name="Miller J.R."/>
            <person name="Montgomery P."/>
            <person name="Mori A."/>
            <person name="Nascimento A.L."/>
            <person name="Naveira H.F."/>
            <person name="Nusbaum C."/>
            <person name="O'leary S."/>
            <person name="Orvis J."/>
            <person name="Pertea M."/>
            <person name="Quesneville H."/>
            <person name="Reidenbach K.R."/>
            <person name="Rogers Y.H."/>
            <person name="Roth C.W."/>
            <person name="Schneider J.R."/>
            <person name="Schatz M."/>
            <person name="Shumway M."/>
            <person name="Stanke M."/>
            <person name="Stinson E.O."/>
            <person name="Tubio J.M."/>
            <person name="Vanzee J.P."/>
            <person name="Verjovski-Almeida S."/>
            <person name="Werner D."/>
            <person name="White O."/>
            <person name="Wyder S."/>
            <person name="Zeng Q."/>
            <person name="Zhao Q."/>
            <person name="Zhao Y."/>
            <person name="Hill C.A."/>
            <person name="Raikhel A.S."/>
            <person name="Soares M.B."/>
            <person name="Knudson D.L."/>
            <person name="Lee N.H."/>
            <person name="Galagan J."/>
            <person name="Salzberg S.L."/>
            <person name="Paulsen I.T."/>
            <person name="Dimopoulos G."/>
            <person name="Collins F.H."/>
            <person name="Birren B."/>
            <person name="Fraser-Liggett C.M."/>
            <person name="Severson D.W."/>
        </authorList>
    </citation>
    <scope>NUCLEOTIDE SEQUENCE [LARGE SCALE GENOMIC DNA]</scope>
    <source>
        <strain evidence="5">Liverpool</strain>
    </source>
</reference>
<name>Q17PL2_AEDAE</name>
<organism evidence="5 6">
    <name type="scientific">Aedes aegypti</name>
    <name type="common">Yellowfever mosquito</name>
    <name type="synonym">Culex aegypti</name>
    <dbReference type="NCBI Taxonomy" id="7159"/>
    <lineage>
        <taxon>Eukaryota</taxon>
        <taxon>Metazoa</taxon>
        <taxon>Ecdysozoa</taxon>
        <taxon>Arthropoda</taxon>
        <taxon>Hexapoda</taxon>
        <taxon>Insecta</taxon>
        <taxon>Pterygota</taxon>
        <taxon>Neoptera</taxon>
        <taxon>Endopterygota</taxon>
        <taxon>Diptera</taxon>
        <taxon>Nematocera</taxon>
        <taxon>Culicoidea</taxon>
        <taxon>Culicidae</taxon>
        <taxon>Culicinae</taxon>
        <taxon>Aedini</taxon>
        <taxon>Aedes</taxon>
        <taxon>Stegomyia</taxon>
    </lineage>
</organism>
<dbReference type="GO" id="GO:0030414">
    <property type="term" value="F:peptidase inhibitor activity"/>
    <property type="evidence" value="ECO:0007669"/>
    <property type="project" value="UniProtKB-KW"/>
</dbReference>
<keyword evidence="3" id="KW-0472">Membrane</keyword>
<protein>
    <submittedName>
        <fullName evidence="5">AAEL000375-PA</fullName>
    </submittedName>
</protein>
<reference evidence="5" key="3">
    <citation type="submission" date="2012-09" db="EMBL/GenBank/DDBJ databases">
        <authorList>
            <consortium name="VectorBase"/>
        </authorList>
    </citation>
    <scope>NUCLEOTIDE SEQUENCE</scope>
    <source>
        <strain evidence="5">Liverpool</strain>
    </source>
</reference>
<keyword evidence="3" id="KW-1133">Transmembrane helix</keyword>
<evidence type="ECO:0000256" key="1">
    <source>
        <dbReference type="ARBA" id="ARBA00022690"/>
    </source>
</evidence>